<evidence type="ECO:0000313" key="1">
    <source>
        <dbReference type="EMBL" id="KKL51678.1"/>
    </source>
</evidence>
<organism evidence="1">
    <name type="scientific">marine sediment metagenome</name>
    <dbReference type="NCBI Taxonomy" id="412755"/>
    <lineage>
        <taxon>unclassified sequences</taxon>
        <taxon>metagenomes</taxon>
        <taxon>ecological metagenomes</taxon>
    </lineage>
</organism>
<gene>
    <name evidence="1" type="ORF">LCGC14_2293140</name>
</gene>
<reference evidence="1" key="1">
    <citation type="journal article" date="2015" name="Nature">
        <title>Complex archaea that bridge the gap between prokaryotes and eukaryotes.</title>
        <authorList>
            <person name="Spang A."/>
            <person name="Saw J.H."/>
            <person name="Jorgensen S.L."/>
            <person name="Zaremba-Niedzwiedzka K."/>
            <person name="Martijn J."/>
            <person name="Lind A.E."/>
            <person name="van Eijk R."/>
            <person name="Schleper C."/>
            <person name="Guy L."/>
            <person name="Ettema T.J."/>
        </authorList>
    </citation>
    <scope>NUCLEOTIDE SEQUENCE</scope>
</reference>
<dbReference type="AlphaFoldDB" id="A0A0F9CQL4"/>
<feature type="non-terminal residue" evidence="1">
    <location>
        <position position="1"/>
    </location>
</feature>
<sequence length="75" mass="8648">VPVSREIPVGPWRMLSTIAERHIAGESIKELMDDYNLSRSEILGAIAWHKNKSKAAKKGWRTRRAGEKATREWLY</sequence>
<protein>
    <recommendedName>
        <fullName evidence="2">DUF433 domain-containing protein</fullName>
    </recommendedName>
</protein>
<dbReference type="EMBL" id="LAZR01032162">
    <property type="protein sequence ID" value="KKL51678.1"/>
    <property type="molecule type" value="Genomic_DNA"/>
</dbReference>
<evidence type="ECO:0008006" key="2">
    <source>
        <dbReference type="Google" id="ProtNLM"/>
    </source>
</evidence>
<proteinExistence type="predicted"/>
<name>A0A0F9CQL4_9ZZZZ</name>
<accession>A0A0F9CQL4</accession>
<comment type="caution">
    <text evidence="1">The sequence shown here is derived from an EMBL/GenBank/DDBJ whole genome shotgun (WGS) entry which is preliminary data.</text>
</comment>